<dbReference type="RefSeq" id="WP_235292018.1">
    <property type="nucleotide sequence ID" value="NZ_BSOH01000027.1"/>
</dbReference>
<comment type="caution">
    <text evidence="11">The sequence shown here is derived from an EMBL/GenBank/DDBJ whole genome shotgun (WGS) entry which is preliminary data.</text>
</comment>
<dbReference type="SUPFAM" id="SSF55874">
    <property type="entry name" value="ATPase domain of HSP90 chaperone/DNA topoisomerase II/histidine kinase"/>
    <property type="match status" value="1"/>
</dbReference>
<evidence type="ECO:0000313" key="11">
    <source>
        <dbReference type="EMBL" id="GLR19279.1"/>
    </source>
</evidence>
<dbReference type="PROSITE" id="PS50109">
    <property type="entry name" value="HIS_KIN"/>
    <property type="match status" value="1"/>
</dbReference>
<dbReference type="InterPro" id="IPR011990">
    <property type="entry name" value="TPR-like_helical_dom_sf"/>
</dbReference>
<dbReference type="InterPro" id="IPR036890">
    <property type="entry name" value="HATPase_C_sf"/>
</dbReference>
<reference evidence="11" key="2">
    <citation type="submission" date="2023-01" db="EMBL/GenBank/DDBJ databases">
        <title>Draft genome sequence of Portibacter lacus strain NBRC 108769.</title>
        <authorList>
            <person name="Sun Q."/>
            <person name="Mori K."/>
        </authorList>
    </citation>
    <scope>NUCLEOTIDE SEQUENCE</scope>
    <source>
        <strain evidence="11">NBRC 108769</strain>
    </source>
</reference>
<feature type="transmembrane region" description="Helical" evidence="9">
    <location>
        <begin position="397"/>
        <end position="414"/>
    </location>
</feature>
<proteinExistence type="predicted"/>
<evidence type="ECO:0000256" key="4">
    <source>
        <dbReference type="ARBA" id="ARBA00022679"/>
    </source>
</evidence>
<dbReference type="Pfam" id="PF02518">
    <property type="entry name" value="HATPase_c"/>
    <property type="match status" value="1"/>
</dbReference>
<keyword evidence="7" id="KW-0067">ATP-binding</keyword>
<dbReference type="EMBL" id="BSOH01000027">
    <property type="protein sequence ID" value="GLR19279.1"/>
    <property type="molecule type" value="Genomic_DNA"/>
</dbReference>
<dbReference type="InterPro" id="IPR011495">
    <property type="entry name" value="Sig_transdc_His_kin_sub2_dim/P"/>
</dbReference>
<keyword evidence="9" id="KW-0812">Transmembrane</keyword>
<evidence type="ECO:0000313" key="12">
    <source>
        <dbReference type="Proteomes" id="UP001156666"/>
    </source>
</evidence>
<keyword evidence="5" id="KW-0547">Nucleotide-binding</keyword>
<dbReference type="SUPFAM" id="SSF48452">
    <property type="entry name" value="TPR-like"/>
    <property type="match status" value="1"/>
</dbReference>
<dbReference type="InterPro" id="IPR003594">
    <property type="entry name" value="HATPase_dom"/>
</dbReference>
<keyword evidence="9" id="KW-0472">Membrane</keyword>
<dbReference type="InterPro" id="IPR005467">
    <property type="entry name" value="His_kinase_dom"/>
</dbReference>
<evidence type="ECO:0000256" key="3">
    <source>
        <dbReference type="ARBA" id="ARBA00022553"/>
    </source>
</evidence>
<dbReference type="Gene3D" id="3.30.565.10">
    <property type="entry name" value="Histidine kinase-like ATPase, C-terminal domain"/>
    <property type="match status" value="1"/>
</dbReference>
<evidence type="ECO:0000256" key="2">
    <source>
        <dbReference type="ARBA" id="ARBA00012438"/>
    </source>
</evidence>
<dbReference type="Proteomes" id="UP001156666">
    <property type="component" value="Unassembled WGS sequence"/>
</dbReference>
<keyword evidence="9" id="KW-1133">Transmembrane helix</keyword>
<organism evidence="11 12">
    <name type="scientific">Portibacter lacus</name>
    <dbReference type="NCBI Taxonomy" id="1099794"/>
    <lineage>
        <taxon>Bacteria</taxon>
        <taxon>Pseudomonadati</taxon>
        <taxon>Bacteroidota</taxon>
        <taxon>Saprospiria</taxon>
        <taxon>Saprospirales</taxon>
        <taxon>Haliscomenobacteraceae</taxon>
        <taxon>Portibacter</taxon>
    </lineage>
</organism>
<comment type="catalytic activity">
    <reaction evidence="1">
        <text>ATP + protein L-histidine = ADP + protein N-phospho-L-histidine.</text>
        <dbReference type="EC" id="2.7.13.3"/>
    </reaction>
</comment>
<sequence>MKLIYTLLLICVIPCTSFSNIDSLKRVIDTRQDTSAVLAGYELGKAMVSINLDTSYLVLVQAALLADQLDYTNGKLVTYRSIGGIAPRIGKYEEGLFWLDKGLILIDSLQLPLENKVDFLTNIGVAHYTMGFIGKAIEPYIEAVNICRENGLDKRRSRLLNNLGIFYRNLGRYDESIKIYEQSYELRKASGDVLGMGNLAFNMATAYYKMSELDKALEKLDEAESIYREANSETDLIHTIIAKGNAYAELDNMEEAGKYYLRASEFPYEQLESPFNINLYNGLALVAFSRGDLNQVEKYLNKISEDVFLSDLAEQKILFYELSAKMNKEKGDFEAAFDNLSELKELQDHIAEEDKTMYRQEMETKYLTVEKESEIALLNTQNELTEIKLKNARYRNIGLGIGLLAFSGLLLWLFKLYQKTKQQKEEISLANKDKDVLLKEIHHRVKNNLQVVSSLLTLQSKYIVDESALAAIHTGKTRVESMSILHKSLYQKENLKNISVKNYFEDLIENLITTYHINDKNIKILMDIEDLELDVDTVMPLGLITNELISNALKYAFENKQDGEIAVTLKKLDEKLYLKVSDNGLGIPFTVIPVKSKTLGMELIKSFTKKLGAKISIRNEHGTMIEIEIPQHELVL</sequence>
<keyword evidence="4" id="KW-0808">Transferase</keyword>
<dbReference type="PROSITE" id="PS50005">
    <property type="entry name" value="TPR"/>
    <property type="match status" value="1"/>
</dbReference>
<feature type="domain" description="Histidine kinase" evidence="10">
    <location>
        <begin position="440"/>
        <end position="633"/>
    </location>
</feature>
<gene>
    <name evidence="11" type="ORF">GCM10007940_38950</name>
</gene>
<dbReference type="Gene3D" id="3.30.450.20">
    <property type="entry name" value="PAS domain"/>
    <property type="match status" value="1"/>
</dbReference>
<dbReference type="InterPro" id="IPR019734">
    <property type="entry name" value="TPR_rpt"/>
</dbReference>
<accession>A0AA37STB7</accession>
<evidence type="ECO:0000256" key="7">
    <source>
        <dbReference type="ARBA" id="ARBA00022840"/>
    </source>
</evidence>
<keyword evidence="6" id="KW-0418">Kinase</keyword>
<evidence type="ECO:0000259" key="10">
    <source>
        <dbReference type="PROSITE" id="PS50109"/>
    </source>
</evidence>
<dbReference type="Gene3D" id="1.25.40.10">
    <property type="entry name" value="Tetratricopeptide repeat domain"/>
    <property type="match status" value="2"/>
</dbReference>
<dbReference type="EC" id="2.7.13.3" evidence="2"/>
<feature type="repeat" description="TPR" evidence="8">
    <location>
        <begin position="157"/>
        <end position="190"/>
    </location>
</feature>
<evidence type="ECO:0000256" key="1">
    <source>
        <dbReference type="ARBA" id="ARBA00000085"/>
    </source>
</evidence>
<dbReference type="PANTHER" id="PTHR41523:SF8">
    <property type="entry name" value="ETHYLENE RESPONSE SENSOR PROTEIN"/>
    <property type="match status" value="1"/>
</dbReference>
<dbReference type="GO" id="GO:0004673">
    <property type="term" value="F:protein histidine kinase activity"/>
    <property type="evidence" value="ECO:0007669"/>
    <property type="project" value="UniProtKB-EC"/>
</dbReference>
<dbReference type="GO" id="GO:0005524">
    <property type="term" value="F:ATP binding"/>
    <property type="evidence" value="ECO:0007669"/>
    <property type="project" value="UniProtKB-KW"/>
</dbReference>
<evidence type="ECO:0000256" key="9">
    <source>
        <dbReference type="SAM" id="Phobius"/>
    </source>
</evidence>
<dbReference type="Pfam" id="PF07568">
    <property type="entry name" value="HisKA_2"/>
    <property type="match status" value="1"/>
</dbReference>
<dbReference type="SMART" id="SM00028">
    <property type="entry name" value="TPR"/>
    <property type="match status" value="4"/>
</dbReference>
<name>A0AA37STB7_9BACT</name>
<keyword evidence="3" id="KW-0597">Phosphoprotein</keyword>
<dbReference type="PANTHER" id="PTHR41523">
    <property type="entry name" value="TWO-COMPONENT SYSTEM SENSOR PROTEIN"/>
    <property type="match status" value="1"/>
</dbReference>
<evidence type="ECO:0000256" key="6">
    <source>
        <dbReference type="ARBA" id="ARBA00022777"/>
    </source>
</evidence>
<evidence type="ECO:0000256" key="8">
    <source>
        <dbReference type="PROSITE-ProRule" id="PRU00339"/>
    </source>
</evidence>
<reference evidence="11" key="1">
    <citation type="journal article" date="2014" name="Int. J. Syst. Evol. Microbiol.">
        <title>Complete genome sequence of Corynebacterium casei LMG S-19264T (=DSM 44701T), isolated from a smear-ripened cheese.</title>
        <authorList>
            <consortium name="US DOE Joint Genome Institute (JGI-PGF)"/>
            <person name="Walter F."/>
            <person name="Albersmeier A."/>
            <person name="Kalinowski J."/>
            <person name="Ruckert C."/>
        </authorList>
    </citation>
    <scope>NUCLEOTIDE SEQUENCE</scope>
    <source>
        <strain evidence="11">NBRC 108769</strain>
    </source>
</reference>
<dbReference type="Pfam" id="PF13181">
    <property type="entry name" value="TPR_8"/>
    <property type="match status" value="1"/>
</dbReference>
<keyword evidence="8" id="KW-0802">TPR repeat</keyword>
<dbReference type="Pfam" id="PF13424">
    <property type="entry name" value="TPR_12"/>
    <property type="match status" value="1"/>
</dbReference>
<dbReference type="SMART" id="SM00387">
    <property type="entry name" value="HATPase_c"/>
    <property type="match status" value="1"/>
</dbReference>
<evidence type="ECO:0000256" key="5">
    <source>
        <dbReference type="ARBA" id="ARBA00022741"/>
    </source>
</evidence>
<keyword evidence="12" id="KW-1185">Reference proteome</keyword>
<dbReference type="AlphaFoldDB" id="A0AA37STB7"/>
<protein>
    <recommendedName>
        <fullName evidence="2">histidine kinase</fullName>
        <ecNumber evidence="2">2.7.13.3</ecNumber>
    </recommendedName>
</protein>